<dbReference type="GeneID" id="54992501"/>
<reference evidence="2" key="1">
    <citation type="submission" date="2018-04" db="EMBL/GenBank/DDBJ databases">
        <authorList>
            <person name="Go L.Y."/>
            <person name="Mitchell J.A."/>
        </authorList>
    </citation>
    <scope>NUCLEOTIDE SEQUENCE [LARGE SCALE GENOMIC DNA]</scope>
</reference>
<proteinExistence type="predicted"/>
<organism evidence="1 2">
    <name type="scientific">Microbacterium phage Hendrix</name>
    <dbReference type="NCBI Taxonomy" id="2182341"/>
    <lineage>
        <taxon>Viruses</taxon>
        <taxon>Duplodnaviria</taxon>
        <taxon>Heunggongvirae</taxon>
        <taxon>Uroviricota</taxon>
        <taxon>Caudoviricetes</taxon>
        <taxon>Rogerhendrixvirus</taxon>
        <taxon>Rogerhendrixvirus hendrix</taxon>
    </lineage>
</organism>
<dbReference type="Pfam" id="PF07098">
    <property type="entry name" value="DUF1360"/>
    <property type="match status" value="1"/>
</dbReference>
<evidence type="ECO:0000313" key="1">
    <source>
        <dbReference type="EMBL" id="AWN07705.1"/>
    </source>
</evidence>
<accession>A0A2U8UU41</accession>
<evidence type="ECO:0008006" key="3">
    <source>
        <dbReference type="Google" id="ProtNLM"/>
    </source>
</evidence>
<keyword evidence="2" id="KW-1185">Reference proteome</keyword>
<dbReference type="InterPro" id="IPR010773">
    <property type="entry name" value="Mycophage_PG1_Gp7"/>
</dbReference>
<sequence>MIRWIVLTLAVLRATRFVTTDKLGEWTVSGPLIRWAWLKEGGHLPPEDRQVIERWRAGMEPLPMPEPDRGWRSKLVNGLDCPFCLGFWVAALGVTLELAIPHSPRSLPGSALRSAWKVGKAAFALNYVTGHVSKRLDGSH</sequence>
<evidence type="ECO:0000313" key="2">
    <source>
        <dbReference type="Proteomes" id="UP000247284"/>
    </source>
</evidence>
<dbReference type="RefSeq" id="YP_009801972.1">
    <property type="nucleotide sequence ID" value="NC_047977.1"/>
</dbReference>
<dbReference type="EMBL" id="MH183162">
    <property type="protein sequence ID" value="AWN07705.1"/>
    <property type="molecule type" value="Genomic_DNA"/>
</dbReference>
<name>A0A2U8UU41_9CAUD</name>
<protein>
    <recommendedName>
        <fullName evidence="3">DUF1360 domain-containing protein</fullName>
    </recommendedName>
</protein>
<dbReference type="KEGG" id="vg:54992501"/>
<dbReference type="Proteomes" id="UP000247284">
    <property type="component" value="Segment"/>
</dbReference>
<gene>
    <name evidence="1" type="primary">34</name>
    <name evidence="1" type="ORF">PBI_HENDRIX_34</name>
</gene>